<dbReference type="InterPro" id="IPR014942">
    <property type="entry name" value="AbiEii"/>
</dbReference>
<gene>
    <name evidence="1" type="ORF">SAMN02745885_02423</name>
</gene>
<dbReference type="Pfam" id="PF08843">
    <property type="entry name" value="AbiEii"/>
    <property type="match status" value="1"/>
</dbReference>
<evidence type="ECO:0000313" key="1">
    <source>
        <dbReference type="EMBL" id="SKA22963.1"/>
    </source>
</evidence>
<dbReference type="GO" id="GO:0016740">
    <property type="term" value="F:transferase activity"/>
    <property type="evidence" value="ECO:0007669"/>
    <property type="project" value="UniProtKB-KW"/>
</dbReference>
<sequence length="217" mass="25522">MFEHIMSKERYILLEQLARHSLVQTFYLAGGTGAALYLGHRWSEDLDFFSEQEFDPFQLAGKLANFEGFLLTSQGPGTLHCFIYGVKVSFLYYPYPRLETGLTYKNIQLASLKDIALMKLVALVQRGTKKDFVDLFFLDKEQIKFEDIFKAYPDKYPVKTFQPLVFLKSLGYFDDAELEPMPRLFREVSWSEIKKYFLQRQKELTDYFICKDTNLEK</sequence>
<organism evidence="1 2">
    <name type="scientific">Carboxydocella sporoproducens DSM 16521</name>
    <dbReference type="NCBI Taxonomy" id="1121270"/>
    <lineage>
        <taxon>Bacteria</taxon>
        <taxon>Bacillati</taxon>
        <taxon>Bacillota</taxon>
        <taxon>Clostridia</taxon>
        <taxon>Eubacteriales</taxon>
        <taxon>Clostridiales Family XVI. Incertae Sedis</taxon>
        <taxon>Carboxydocella</taxon>
    </lineage>
</organism>
<keyword evidence="2" id="KW-1185">Reference proteome</keyword>
<keyword evidence="1" id="KW-0808">Transferase</keyword>
<dbReference type="Proteomes" id="UP000189933">
    <property type="component" value="Unassembled WGS sequence"/>
</dbReference>
<name>A0A1T4S415_9FIRM</name>
<dbReference type="AlphaFoldDB" id="A0A1T4S415"/>
<evidence type="ECO:0000313" key="2">
    <source>
        <dbReference type="Proteomes" id="UP000189933"/>
    </source>
</evidence>
<reference evidence="2" key="1">
    <citation type="submission" date="2017-02" db="EMBL/GenBank/DDBJ databases">
        <authorList>
            <person name="Varghese N."/>
            <person name="Submissions S."/>
        </authorList>
    </citation>
    <scope>NUCLEOTIDE SEQUENCE [LARGE SCALE GENOMIC DNA]</scope>
    <source>
        <strain evidence="2">DSM 16521</strain>
    </source>
</reference>
<accession>A0A1T4S415</accession>
<dbReference type="EMBL" id="FUXM01000042">
    <property type="protein sequence ID" value="SKA22963.1"/>
    <property type="molecule type" value="Genomic_DNA"/>
</dbReference>
<protein>
    <submittedName>
        <fullName evidence="1">Nucleotidyl transferase AbiEii toxin, Type IV TA system</fullName>
    </submittedName>
</protein>
<proteinExistence type="predicted"/>